<dbReference type="InterPro" id="IPR006143">
    <property type="entry name" value="RND_pump_MFP"/>
</dbReference>
<evidence type="ECO:0000313" key="7">
    <source>
        <dbReference type="Proteomes" id="UP000092024"/>
    </source>
</evidence>
<dbReference type="GO" id="GO:1990281">
    <property type="term" value="C:efflux pump complex"/>
    <property type="evidence" value="ECO:0007669"/>
    <property type="project" value="TreeGrafter"/>
</dbReference>
<dbReference type="SUPFAM" id="SSF111369">
    <property type="entry name" value="HlyD-like secretion proteins"/>
    <property type="match status" value="1"/>
</dbReference>
<feature type="signal peptide" evidence="3">
    <location>
        <begin position="1"/>
        <end position="33"/>
    </location>
</feature>
<feature type="chain" id="PRO_5008340317" evidence="3">
    <location>
        <begin position="34"/>
        <end position="405"/>
    </location>
</feature>
<dbReference type="GO" id="GO:0015562">
    <property type="term" value="F:efflux transmembrane transporter activity"/>
    <property type="evidence" value="ECO:0007669"/>
    <property type="project" value="TreeGrafter"/>
</dbReference>
<evidence type="ECO:0000256" key="3">
    <source>
        <dbReference type="SAM" id="SignalP"/>
    </source>
</evidence>
<keyword evidence="2" id="KW-0175">Coiled coil</keyword>
<dbReference type="AlphaFoldDB" id="A0A1A5YF13"/>
<dbReference type="Gene3D" id="1.10.287.470">
    <property type="entry name" value="Helix hairpin bin"/>
    <property type="match status" value="1"/>
</dbReference>
<organism evidence="6 7">
    <name type="scientific">Paenibacillus oryzae</name>
    <dbReference type="NCBI Taxonomy" id="1844972"/>
    <lineage>
        <taxon>Bacteria</taxon>
        <taxon>Bacillati</taxon>
        <taxon>Bacillota</taxon>
        <taxon>Bacilli</taxon>
        <taxon>Bacillales</taxon>
        <taxon>Paenibacillaceae</taxon>
        <taxon>Paenibacillus</taxon>
    </lineage>
</organism>
<gene>
    <name evidence="6" type="ORF">A7K91_11545</name>
</gene>
<dbReference type="Pfam" id="PF25973">
    <property type="entry name" value="BSH_CzcB"/>
    <property type="match status" value="1"/>
</dbReference>
<dbReference type="PANTHER" id="PTHR30469">
    <property type="entry name" value="MULTIDRUG RESISTANCE PROTEIN MDTA"/>
    <property type="match status" value="1"/>
</dbReference>
<keyword evidence="3" id="KW-0732">Signal</keyword>
<dbReference type="Pfam" id="PF25989">
    <property type="entry name" value="YknX_C"/>
    <property type="match status" value="1"/>
</dbReference>
<feature type="domain" description="CzcB-like barrel-sandwich hybrid" evidence="4">
    <location>
        <begin position="81"/>
        <end position="242"/>
    </location>
</feature>
<evidence type="ECO:0000256" key="1">
    <source>
        <dbReference type="ARBA" id="ARBA00009477"/>
    </source>
</evidence>
<dbReference type="NCBIfam" id="TIGR01730">
    <property type="entry name" value="RND_mfp"/>
    <property type="match status" value="1"/>
</dbReference>
<dbReference type="PROSITE" id="PS51257">
    <property type="entry name" value="PROKAR_LIPOPROTEIN"/>
    <property type="match status" value="1"/>
</dbReference>
<dbReference type="STRING" id="1844972.A7K91_11545"/>
<feature type="coiled-coil region" evidence="2">
    <location>
        <begin position="114"/>
        <end position="178"/>
    </location>
</feature>
<proteinExistence type="inferred from homology"/>
<evidence type="ECO:0000259" key="5">
    <source>
        <dbReference type="Pfam" id="PF25989"/>
    </source>
</evidence>
<evidence type="ECO:0000259" key="4">
    <source>
        <dbReference type="Pfam" id="PF25973"/>
    </source>
</evidence>
<keyword evidence="7" id="KW-1185">Reference proteome</keyword>
<dbReference type="RefSeq" id="WP_068684556.1">
    <property type="nucleotide sequence ID" value="NZ_LYPA01000065.1"/>
</dbReference>
<name>A0A1A5YF13_9BACL</name>
<dbReference type="Gene3D" id="2.40.420.20">
    <property type="match status" value="1"/>
</dbReference>
<comment type="similarity">
    <text evidence="1">Belongs to the membrane fusion protein (MFP) (TC 8.A.1) family.</text>
</comment>
<sequence>MFFRIMKRRNQRSKVTAIAVLSLALAAAGCSSASPSAEEPAAAQHVTVIKTEKVAKHSMGDPREQVAEVSASVRLDIPSLASGKISKVLKQNGDEVKKGEVIIQLESTLAELDRKRAESGLASAEQALSSAKQDIAINRATLMNNIDTLKEQYIEANNNEDQKLIDSVQRSLDAARKQLADFDNGNSLIGLQSQLDVAKLAVEQADVQLDSYHIAAPADGTITDFAVSEGMTISAGSIVAVVQNVNQLLIKTELSEPAAELARGKQELVYYDADNALAKKKAKVVYLAAVPNAKTRMYALELTADNSDGSLKPGTRVQVELTTAAEEEVIAVPSLSIVREGSDTFVMLSNAGTAVKRAVKLGRINGSYQEVLEGLNSGETVVVSGQHSLSDGQKIENEVAALPSQ</sequence>
<accession>A0A1A5YF13</accession>
<dbReference type="InterPro" id="IPR058637">
    <property type="entry name" value="YknX-like_C"/>
</dbReference>
<comment type="caution">
    <text evidence="6">The sequence shown here is derived from an EMBL/GenBank/DDBJ whole genome shotgun (WGS) entry which is preliminary data.</text>
</comment>
<protein>
    <submittedName>
        <fullName evidence="6">Uncharacterized protein</fullName>
    </submittedName>
</protein>
<dbReference type="EMBL" id="LYPA01000065">
    <property type="protein sequence ID" value="OBR64162.1"/>
    <property type="molecule type" value="Genomic_DNA"/>
</dbReference>
<dbReference type="Gene3D" id="2.40.30.170">
    <property type="match status" value="1"/>
</dbReference>
<evidence type="ECO:0000256" key="2">
    <source>
        <dbReference type="SAM" id="Coils"/>
    </source>
</evidence>
<evidence type="ECO:0000313" key="6">
    <source>
        <dbReference type="EMBL" id="OBR64162.1"/>
    </source>
</evidence>
<dbReference type="InterPro" id="IPR058647">
    <property type="entry name" value="BSH_CzcB-like"/>
</dbReference>
<feature type="domain" description="YknX-like C-terminal permuted SH3-like" evidence="5">
    <location>
        <begin position="329"/>
        <end position="396"/>
    </location>
</feature>
<dbReference type="Gene3D" id="2.40.50.100">
    <property type="match status" value="1"/>
</dbReference>
<reference evidence="6 7" key="1">
    <citation type="submission" date="2016-05" db="EMBL/GenBank/DDBJ databases">
        <title>Paenibacillus oryzae. sp. nov., isolated from the rice root.</title>
        <authorList>
            <person name="Zhang J."/>
            <person name="Zhang X."/>
        </authorList>
    </citation>
    <scope>NUCLEOTIDE SEQUENCE [LARGE SCALE GENOMIC DNA]</scope>
    <source>
        <strain evidence="6 7">1DrF-4</strain>
    </source>
</reference>
<dbReference type="Proteomes" id="UP000092024">
    <property type="component" value="Unassembled WGS sequence"/>
</dbReference>